<keyword evidence="2" id="KW-1185">Reference proteome</keyword>
<organism evidence="1 2">
    <name type="scientific">Pedobacter kyonggii</name>
    <dbReference type="NCBI Taxonomy" id="1926871"/>
    <lineage>
        <taxon>Bacteria</taxon>
        <taxon>Pseudomonadati</taxon>
        <taxon>Bacteroidota</taxon>
        <taxon>Sphingobacteriia</taxon>
        <taxon>Sphingobacteriales</taxon>
        <taxon>Sphingobacteriaceae</taxon>
        <taxon>Pedobacter</taxon>
    </lineage>
</organism>
<dbReference type="RefSeq" id="WP_131032654.1">
    <property type="nucleotide sequence ID" value="NZ_SIXF01000053.1"/>
</dbReference>
<dbReference type="OrthoDB" id="758931at2"/>
<evidence type="ECO:0000313" key="1">
    <source>
        <dbReference type="EMBL" id="TBO36345.1"/>
    </source>
</evidence>
<dbReference type="Proteomes" id="UP000291819">
    <property type="component" value="Unassembled WGS sequence"/>
</dbReference>
<name>A0A4Q9H5L9_9SPHI</name>
<gene>
    <name evidence="1" type="ORF">EYS08_25180</name>
</gene>
<evidence type="ECO:0000313" key="2">
    <source>
        <dbReference type="Proteomes" id="UP000291819"/>
    </source>
</evidence>
<dbReference type="AlphaFoldDB" id="A0A4Q9H5L9"/>
<comment type="caution">
    <text evidence="1">The sequence shown here is derived from an EMBL/GenBank/DDBJ whole genome shotgun (WGS) entry which is preliminary data.</text>
</comment>
<dbReference type="EMBL" id="SIXF01000053">
    <property type="protein sequence ID" value="TBO36345.1"/>
    <property type="molecule type" value="Genomic_DNA"/>
</dbReference>
<reference evidence="1 2" key="1">
    <citation type="submission" date="2019-02" db="EMBL/GenBank/DDBJ databases">
        <title>Pedobacter kyonggii whole genome sequence analysis.</title>
        <authorList>
            <person name="Dahal R.H."/>
        </authorList>
    </citation>
    <scope>NUCLEOTIDE SEQUENCE [LARGE SCALE GENOMIC DNA]</scope>
    <source>
        <strain evidence="1 2">K-4-11-1</strain>
    </source>
</reference>
<proteinExistence type="predicted"/>
<sequence>MTVTFLGGTNQVIIHYNSNSGAIALDENGDEVKSSEQTKKTYKVWESKKTGNSYFLIQTGSGNNIYVELTALNRKAKCAQD</sequence>
<accession>A0A4Q9H5L9</accession>
<protein>
    <submittedName>
        <fullName evidence="1">Uncharacterized protein</fullName>
    </submittedName>
</protein>